<feature type="compositionally biased region" description="Basic and acidic residues" evidence="1">
    <location>
        <begin position="42"/>
        <end position="51"/>
    </location>
</feature>
<proteinExistence type="predicted"/>
<organism evidence="2">
    <name type="scientific">uncultured Phycisphaerae bacterium</name>
    <dbReference type="NCBI Taxonomy" id="904963"/>
    <lineage>
        <taxon>Bacteria</taxon>
        <taxon>Pseudomonadati</taxon>
        <taxon>Planctomycetota</taxon>
        <taxon>Phycisphaerae</taxon>
        <taxon>environmental samples</taxon>
    </lineage>
</organism>
<dbReference type="EMBL" id="CADCUQ010000340">
    <property type="protein sequence ID" value="CAA9397200.1"/>
    <property type="molecule type" value="Genomic_DNA"/>
</dbReference>
<feature type="compositionally biased region" description="Basic residues" evidence="1">
    <location>
        <begin position="460"/>
        <end position="470"/>
    </location>
</feature>
<reference evidence="2" key="1">
    <citation type="submission" date="2020-02" db="EMBL/GenBank/DDBJ databases">
        <authorList>
            <person name="Meier V. D."/>
        </authorList>
    </citation>
    <scope>NUCLEOTIDE SEQUENCE</scope>
    <source>
        <strain evidence="2">AVDCRST_MAG64</strain>
    </source>
</reference>
<accession>A0A6J4NSQ4</accession>
<evidence type="ECO:0000256" key="1">
    <source>
        <dbReference type="SAM" id="MobiDB-lite"/>
    </source>
</evidence>
<feature type="compositionally biased region" description="Basic and acidic residues" evidence="1">
    <location>
        <begin position="416"/>
        <end position="426"/>
    </location>
</feature>
<feature type="compositionally biased region" description="Basic and acidic residues" evidence="1">
    <location>
        <begin position="316"/>
        <end position="332"/>
    </location>
</feature>
<feature type="region of interest" description="Disordered" evidence="1">
    <location>
        <begin position="228"/>
        <end position="274"/>
    </location>
</feature>
<dbReference type="AlphaFoldDB" id="A0A6J4NSQ4"/>
<sequence length="500" mass="56884">VLETMPAADARRPAVAARDPGARAGRRGRGGAEGIRLLQDPRVPHPRGDHARGRRARVHARRAAGGLDPLRRRLPRQQPLRRPAEEGAVRPLGHRPARGARAGVQRQGRVPLRRAARGNHEAEGHRRRRRGRRVRDVLRRVGHQRRLPRVPDRLAIRQGRQPVRRAVPDRVVHERRPLPRLVFEDHAGRQGPPVRQRHPLAGGHRLQPRGGAVLLRQPGPVERHELAEAPHARLVPGPPDRQPLVRDHQRRDGPPAGRTQERQPVSRRGAAGEGVRAAADLAAALEGRPVGQRHLVRHVGREVRAVRQPPVRRRPAPLEHHAVRPGEGERPPPRRGHPVRVGVCQRHRADDPEPQGRLPLRRRHEPRLGVRRPQALRAGARRLDRQGAVRRVRHEGRPGRLHPHLHRARRQGHRGRREELRDEHVHLHLPGRLRQPGGRPDHADHQERDRRRRRQEREARRRRHANRQRPRAAPGRRAVAEGHRAAAPRCVLHVVGTAEV</sequence>
<feature type="compositionally biased region" description="Basic and acidic residues" evidence="1">
    <location>
        <begin position="439"/>
        <end position="459"/>
    </location>
</feature>
<feature type="compositionally biased region" description="Basic residues" evidence="1">
    <location>
        <begin position="52"/>
        <end position="62"/>
    </location>
</feature>
<name>A0A6J4NSQ4_9BACT</name>
<feature type="region of interest" description="Disordered" evidence="1">
    <location>
        <begin position="183"/>
        <end position="211"/>
    </location>
</feature>
<feature type="compositionally biased region" description="Basic and acidic residues" evidence="1">
    <location>
        <begin position="243"/>
        <end position="253"/>
    </location>
</feature>
<feature type="non-terminal residue" evidence="2">
    <location>
        <position position="500"/>
    </location>
</feature>
<feature type="compositionally biased region" description="Basic residues" evidence="1">
    <location>
        <begin position="388"/>
        <end position="415"/>
    </location>
</feature>
<evidence type="ECO:0000313" key="2">
    <source>
        <dbReference type="EMBL" id="CAA9397200.1"/>
    </source>
</evidence>
<feature type="region of interest" description="Disordered" evidence="1">
    <location>
        <begin position="301"/>
        <end position="484"/>
    </location>
</feature>
<feature type="region of interest" description="Disordered" evidence="1">
    <location>
        <begin position="1"/>
        <end position="134"/>
    </location>
</feature>
<gene>
    <name evidence="2" type="ORF">AVDCRST_MAG64-1491</name>
</gene>
<feature type="compositionally biased region" description="Low complexity" evidence="1">
    <location>
        <begin position="13"/>
        <end position="23"/>
    </location>
</feature>
<protein>
    <submittedName>
        <fullName evidence="2">Probable large, multifunctional secreted protein</fullName>
    </submittedName>
</protein>
<feature type="compositionally biased region" description="Low complexity" evidence="1">
    <location>
        <begin position="99"/>
        <end position="110"/>
    </location>
</feature>
<feature type="non-terminal residue" evidence="2">
    <location>
        <position position="1"/>
    </location>
</feature>